<dbReference type="Pfam" id="PF00772">
    <property type="entry name" value="DnaB"/>
    <property type="match status" value="1"/>
</dbReference>
<evidence type="ECO:0000259" key="3">
    <source>
        <dbReference type="Pfam" id="PF00772"/>
    </source>
</evidence>
<dbReference type="InterPro" id="IPR007693">
    <property type="entry name" value="DNA_helicase_DnaB-like_N"/>
</dbReference>
<dbReference type="OrthoDB" id="5150132at2"/>
<dbReference type="AlphaFoldDB" id="A0A1S1QL59"/>
<dbReference type="Pfam" id="PF13148">
    <property type="entry name" value="DUF3987"/>
    <property type="match status" value="1"/>
</dbReference>
<dbReference type="SUPFAM" id="SSF48024">
    <property type="entry name" value="N-terminal domain of DnaB helicase"/>
    <property type="match status" value="1"/>
</dbReference>
<comment type="caution">
    <text evidence="4">The sequence shown here is derived from an EMBL/GenBank/DDBJ whole genome shotgun (WGS) entry which is preliminary data.</text>
</comment>
<dbReference type="Proteomes" id="UP000179769">
    <property type="component" value="Unassembled WGS sequence"/>
</dbReference>
<dbReference type="InterPro" id="IPR016136">
    <property type="entry name" value="DNA_helicase_N/primase_C"/>
</dbReference>
<sequence>MSADEPEIDPGVLRAERECLGLAMRDPESLTVVLGTLETTDYARPAHQIIHAALMELHPEKPTDEASVITHLASQTVSMGSGKPASLLGRVGGAVYIHDLVWKTSATGLQAGYYVHQVSTAATCRDVAERAEALHRLARTPGIELEDLERETDRVRERLRWRPGSGWGEPRPLSRAMPPLPVASLPGVVRRLVEAVATTTETPPDLAAFAALATLAAATRGAWEIRVGGGWTEQTCLYLAGLSDSGTRKSAVVNLAAAPLYALQWERVRHLSDKAEREILTKRYAAAVDLAARDPDTEVRASAKVEAQELEAELRGLEFQLLADDVTPEGLAGRMDRQGGPLAIISDEGGLLGTVAGRYSASVPNVDLILKAYNGSFTQIDRASKPSICIRRPILTIGLIVQPDVIAESAKVRAFTQRGLLARFLFALPESTVGTRPGNAPPMSPEVEAEWAAVVGKVFRAGQEITERDEVGAIRLDDGARAVFEAWRNLGGHESRMHKDLGDLADMQAWASKLPGALVRIAALFALAERPGDAHPMIAEAEMRSALDLAPYLVEHAREVLLGTYAERAERLEAVLSFIRRFLRGGSSAAKAKTT</sequence>
<protein>
    <recommendedName>
        <fullName evidence="3">DNA helicase DnaB-like N-terminal domain-containing protein</fullName>
    </recommendedName>
</protein>
<dbReference type="EMBL" id="MAXA01000137">
    <property type="protein sequence ID" value="OHV34326.1"/>
    <property type="molecule type" value="Genomic_DNA"/>
</dbReference>
<keyword evidence="2" id="KW-0238">DNA-binding</keyword>
<dbReference type="GO" id="GO:0005829">
    <property type="term" value="C:cytosol"/>
    <property type="evidence" value="ECO:0007669"/>
    <property type="project" value="TreeGrafter"/>
</dbReference>
<dbReference type="GO" id="GO:0005524">
    <property type="term" value="F:ATP binding"/>
    <property type="evidence" value="ECO:0007669"/>
    <property type="project" value="InterPro"/>
</dbReference>
<dbReference type="GO" id="GO:0003678">
    <property type="term" value="F:DNA helicase activity"/>
    <property type="evidence" value="ECO:0007669"/>
    <property type="project" value="InterPro"/>
</dbReference>
<dbReference type="PANTHER" id="PTHR30153:SF2">
    <property type="entry name" value="REPLICATIVE DNA HELICASE"/>
    <property type="match status" value="1"/>
</dbReference>
<accession>A0A1S1QL59</accession>
<dbReference type="InterPro" id="IPR036185">
    <property type="entry name" value="DNA_heli_DnaB-like_N_sf"/>
</dbReference>
<evidence type="ECO:0000313" key="4">
    <source>
        <dbReference type="EMBL" id="OHV34326.1"/>
    </source>
</evidence>
<keyword evidence="5" id="KW-1185">Reference proteome</keyword>
<dbReference type="PANTHER" id="PTHR30153">
    <property type="entry name" value="REPLICATIVE DNA HELICASE DNAB"/>
    <property type="match status" value="1"/>
</dbReference>
<organism evidence="4 5">
    <name type="scientific">Parafrankia soli</name>
    <dbReference type="NCBI Taxonomy" id="2599596"/>
    <lineage>
        <taxon>Bacteria</taxon>
        <taxon>Bacillati</taxon>
        <taxon>Actinomycetota</taxon>
        <taxon>Actinomycetes</taxon>
        <taxon>Frankiales</taxon>
        <taxon>Frankiaceae</taxon>
        <taxon>Parafrankia</taxon>
    </lineage>
</organism>
<dbReference type="InterPro" id="IPR025048">
    <property type="entry name" value="DUF3987"/>
</dbReference>
<dbReference type="Gene3D" id="1.10.860.10">
    <property type="entry name" value="DNAb Helicase, Chain A"/>
    <property type="match status" value="1"/>
</dbReference>
<name>A0A1S1QL59_9ACTN</name>
<proteinExistence type="predicted"/>
<evidence type="ECO:0000313" key="5">
    <source>
        <dbReference type="Proteomes" id="UP000179769"/>
    </source>
</evidence>
<evidence type="ECO:0000256" key="1">
    <source>
        <dbReference type="ARBA" id="ARBA00022705"/>
    </source>
</evidence>
<reference evidence="5" key="1">
    <citation type="submission" date="2016-07" db="EMBL/GenBank/DDBJ databases">
        <title>Frankia sp. NRRL B-16219 Genome sequencing.</title>
        <authorList>
            <person name="Ghodhbane-Gtari F."/>
            <person name="Swanson E."/>
            <person name="Gueddou A."/>
            <person name="Louati M."/>
            <person name="Nouioui I."/>
            <person name="Hezbri K."/>
            <person name="Abebe-Akele F."/>
            <person name="Simpson S."/>
            <person name="Morris K."/>
            <person name="Thomas K."/>
            <person name="Gtari M."/>
            <person name="Tisa L.S."/>
        </authorList>
    </citation>
    <scope>NUCLEOTIDE SEQUENCE [LARGE SCALE GENOMIC DNA]</scope>
    <source>
        <strain evidence="5">NRRL B-16219</strain>
    </source>
</reference>
<keyword evidence="1" id="KW-0235">DNA replication</keyword>
<feature type="non-terminal residue" evidence="4">
    <location>
        <position position="595"/>
    </location>
</feature>
<dbReference type="GO" id="GO:0003677">
    <property type="term" value="F:DNA binding"/>
    <property type="evidence" value="ECO:0007669"/>
    <property type="project" value="UniProtKB-KW"/>
</dbReference>
<gene>
    <name evidence="4" type="ORF">BBK14_33570</name>
</gene>
<evidence type="ECO:0000256" key="2">
    <source>
        <dbReference type="ARBA" id="ARBA00023125"/>
    </source>
</evidence>
<dbReference type="GO" id="GO:0006260">
    <property type="term" value="P:DNA replication"/>
    <property type="evidence" value="ECO:0007669"/>
    <property type="project" value="UniProtKB-KW"/>
</dbReference>
<dbReference type="RefSeq" id="WP_071062378.1">
    <property type="nucleotide sequence ID" value="NZ_MAXA01000137.1"/>
</dbReference>
<feature type="domain" description="DNA helicase DnaB-like N-terminal" evidence="3">
    <location>
        <begin position="12"/>
        <end position="118"/>
    </location>
</feature>